<comment type="subcellular location">
    <subcellularLocation>
        <location evidence="1 10">Cytoplasm</location>
    </subcellularLocation>
</comment>
<dbReference type="Gene3D" id="3.70.10.10">
    <property type="match status" value="1"/>
</dbReference>
<evidence type="ECO:0000259" key="13">
    <source>
        <dbReference type="Pfam" id="PF02768"/>
    </source>
</evidence>
<dbReference type="PANTHER" id="PTHR30478">
    <property type="entry name" value="DNA POLYMERASE III SUBUNIT BETA"/>
    <property type="match status" value="1"/>
</dbReference>
<keyword evidence="6 10" id="KW-0548">Nucleotidyltransferase</keyword>
<dbReference type="Proteomes" id="UP000269692">
    <property type="component" value="Unassembled WGS sequence"/>
</dbReference>
<evidence type="ECO:0000259" key="12">
    <source>
        <dbReference type="Pfam" id="PF02767"/>
    </source>
</evidence>
<evidence type="ECO:0000313" key="15">
    <source>
        <dbReference type="Proteomes" id="UP000269692"/>
    </source>
</evidence>
<feature type="domain" description="DNA polymerase III beta sliding clamp C-terminal" evidence="13">
    <location>
        <begin position="251"/>
        <end position="370"/>
    </location>
</feature>
<dbReference type="SMART" id="SM00480">
    <property type="entry name" value="POL3Bc"/>
    <property type="match status" value="1"/>
</dbReference>
<dbReference type="GO" id="GO:0009360">
    <property type="term" value="C:DNA polymerase III complex"/>
    <property type="evidence" value="ECO:0007669"/>
    <property type="project" value="InterPro"/>
</dbReference>
<dbReference type="RefSeq" id="WP_121622336.1">
    <property type="nucleotide sequence ID" value="NZ_JACIIW010000006.1"/>
</dbReference>
<keyword evidence="7 10" id="KW-0235">DNA replication</keyword>
<dbReference type="Pfam" id="PF02767">
    <property type="entry name" value="DNA_pol3_beta_2"/>
    <property type="match status" value="1"/>
</dbReference>
<keyword evidence="15" id="KW-1185">Reference proteome</keyword>
<dbReference type="NCBIfam" id="TIGR00663">
    <property type="entry name" value="dnan"/>
    <property type="match status" value="1"/>
</dbReference>
<accession>A0A3L7AJ65</accession>
<dbReference type="GO" id="GO:0005737">
    <property type="term" value="C:cytoplasm"/>
    <property type="evidence" value="ECO:0007669"/>
    <property type="project" value="UniProtKB-SubCell"/>
</dbReference>
<dbReference type="InterPro" id="IPR001001">
    <property type="entry name" value="DNA_polIII_beta"/>
</dbReference>
<evidence type="ECO:0000256" key="4">
    <source>
        <dbReference type="ARBA" id="ARBA00022490"/>
    </source>
</evidence>
<evidence type="ECO:0000256" key="7">
    <source>
        <dbReference type="ARBA" id="ARBA00022705"/>
    </source>
</evidence>
<dbReference type="InterPro" id="IPR046938">
    <property type="entry name" value="DNA_clamp_sf"/>
</dbReference>
<evidence type="ECO:0000256" key="6">
    <source>
        <dbReference type="ARBA" id="ARBA00022695"/>
    </source>
</evidence>
<evidence type="ECO:0000259" key="11">
    <source>
        <dbReference type="Pfam" id="PF00712"/>
    </source>
</evidence>
<organism evidence="14 15">
    <name type="scientific">Xanthobacter tagetidis</name>
    <dbReference type="NCBI Taxonomy" id="60216"/>
    <lineage>
        <taxon>Bacteria</taxon>
        <taxon>Pseudomonadati</taxon>
        <taxon>Pseudomonadota</taxon>
        <taxon>Alphaproteobacteria</taxon>
        <taxon>Hyphomicrobiales</taxon>
        <taxon>Xanthobacteraceae</taxon>
        <taxon>Xanthobacter</taxon>
    </lineage>
</organism>
<gene>
    <name evidence="14" type="primary">dnaN</name>
    <name evidence="14" type="ORF">D9R14_05705</name>
</gene>
<keyword evidence="9" id="KW-0238">DNA-binding</keyword>
<sequence length="371" mass="39156">MKITAERDALLSAVERAARVIERRNTIPILGTMKVVAEKGRLVLTGTDLDMEVTTTCPAEVAQAGGAAMPLTAVEFLKKLPAGAKLEITTEKGRATLKAGRSRATLNTLDVDDFPELSAVAGEAAEFPLAASSLATMIERVSFAISTEETRYYLNGIYLHGAVCEDGPLLRAVATDGHRLALHNILAPEGAHPMPGVIVPRKAVAEIARLIKPLGDEAVTLRVSPTRLSLTAGVTTLATKLIDGTFPDYDRVIPKDGEHRALLDVAALDASVARVSTVSSERGRAVKFAFAEGLLTLSVTNPDTGEARDEVEAQWSAPPLEIGFNAGYVADILGALPGKAARLAMKDAGSPCLITAEGDNASLFVLMPMRV</sequence>
<evidence type="ECO:0000256" key="1">
    <source>
        <dbReference type="ARBA" id="ARBA00004496"/>
    </source>
</evidence>
<protein>
    <recommendedName>
        <fullName evidence="3 10">Beta sliding clamp</fullName>
    </recommendedName>
</protein>
<dbReference type="PIRSF" id="PIRSF000804">
    <property type="entry name" value="DNA_pol_III_b"/>
    <property type="match status" value="1"/>
</dbReference>
<dbReference type="GO" id="GO:0006271">
    <property type="term" value="P:DNA strand elongation involved in DNA replication"/>
    <property type="evidence" value="ECO:0007669"/>
    <property type="project" value="TreeGrafter"/>
</dbReference>
<proteinExistence type="inferred from homology"/>
<dbReference type="OrthoDB" id="8421503at2"/>
<evidence type="ECO:0000256" key="2">
    <source>
        <dbReference type="ARBA" id="ARBA00010752"/>
    </source>
</evidence>
<dbReference type="AlphaFoldDB" id="A0A3L7AJ65"/>
<dbReference type="Pfam" id="PF02768">
    <property type="entry name" value="DNA_pol3_beta_3"/>
    <property type="match status" value="1"/>
</dbReference>
<evidence type="ECO:0000256" key="8">
    <source>
        <dbReference type="ARBA" id="ARBA00022932"/>
    </source>
</evidence>
<dbReference type="InterPro" id="IPR022635">
    <property type="entry name" value="DNA_polIII_beta_C"/>
</dbReference>
<dbReference type="GO" id="GO:0003677">
    <property type="term" value="F:DNA binding"/>
    <property type="evidence" value="ECO:0007669"/>
    <property type="project" value="UniProtKB-UniRule"/>
</dbReference>
<dbReference type="GO" id="GO:0008408">
    <property type="term" value="F:3'-5' exonuclease activity"/>
    <property type="evidence" value="ECO:0007669"/>
    <property type="project" value="InterPro"/>
</dbReference>
<evidence type="ECO:0000256" key="9">
    <source>
        <dbReference type="ARBA" id="ARBA00023125"/>
    </source>
</evidence>
<evidence type="ECO:0000256" key="3">
    <source>
        <dbReference type="ARBA" id="ARBA00021035"/>
    </source>
</evidence>
<keyword evidence="5 10" id="KW-0808">Transferase</keyword>
<comment type="similarity">
    <text evidence="2 10">Belongs to the beta sliding clamp family.</text>
</comment>
<dbReference type="InterPro" id="IPR022634">
    <property type="entry name" value="DNA_polIII_beta_N"/>
</dbReference>
<comment type="caution">
    <text evidence="14">The sequence shown here is derived from an EMBL/GenBank/DDBJ whole genome shotgun (WGS) entry which is preliminary data.</text>
</comment>
<name>A0A3L7AJ65_9HYPH</name>
<reference evidence="14 15" key="1">
    <citation type="submission" date="2018-10" db="EMBL/GenBank/DDBJ databases">
        <title>Xanthobacter tagetidis genome sequencing and assembly.</title>
        <authorList>
            <person name="Maclea K.S."/>
            <person name="Goen A.E."/>
            <person name="Fatima S.A."/>
        </authorList>
    </citation>
    <scope>NUCLEOTIDE SEQUENCE [LARGE SCALE GENOMIC DNA]</scope>
    <source>
        <strain evidence="14 15">ATCC 700314</strain>
    </source>
</reference>
<evidence type="ECO:0000256" key="5">
    <source>
        <dbReference type="ARBA" id="ARBA00022679"/>
    </source>
</evidence>
<evidence type="ECO:0000313" key="14">
    <source>
        <dbReference type="EMBL" id="RLP80543.1"/>
    </source>
</evidence>
<dbReference type="SUPFAM" id="SSF55979">
    <property type="entry name" value="DNA clamp"/>
    <property type="match status" value="3"/>
</dbReference>
<comment type="subunit">
    <text evidence="10">Forms a ring-shaped head-to-tail homodimer around DNA.</text>
</comment>
<feature type="domain" description="DNA polymerase III beta sliding clamp N-terminal" evidence="11">
    <location>
        <begin position="1"/>
        <end position="117"/>
    </location>
</feature>
<dbReference type="Pfam" id="PF00712">
    <property type="entry name" value="DNA_pol3_beta"/>
    <property type="match status" value="1"/>
</dbReference>
<dbReference type="Gene3D" id="3.10.150.10">
    <property type="entry name" value="DNA Polymerase III, subunit A, domain 2"/>
    <property type="match status" value="1"/>
</dbReference>
<dbReference type="PANTHER" id="PTHR30478:SF0">
    <property type="entry name" value="BETA SLIDING CLAMP"/>
    <property type="match status" value="1"/>
</dbReference>
<dbReference type="CDD" id="cd00140">
    <property type="entry name" value="beta_clamp"/>
    <property type="match status" value="1"/>
</dbReference>
<keyword evidence="8 10" id="KW-0239">DNA-directed DNA polymerase</keyword>
<feature type="domain" description="DNA polymerase III beta sliding clamp central" evidence="12">
    <location>
        <begin position="130"/>
        <end position="248"/>
    </location>
</feature>
<dbReference type="EMBL" id="RCTF01000003">
    <property type="protein sequence ID" value="RLP80543.1"/>
    <property type="molecule type" value="Genomic_DNA"/>
</dbReference>
<comment type="function">
    <text evidence="10">Confers DNA tethering and processivity to DNA polymerases and other proteins. Acts as a clamp, forming a ring around DNA (a reaction catalyzed by the clamp-loading complex) which diffuses in an ATP-independent manner freely and bidirectionally along dsDNA. Initially characterized for its ability to contact the catalytic subunit of DNA polymerase III (Pol III), a complex, multichain enzyme responsible for most of the replicative synthesis in bacteria; Pol III exhibits 3'-5' exonuclease proofreading activity. The beta chain is required for initiation of replication as well as for processivity of DNA replication.</text>
</comment>
<dbReference type="InterPro" id="IPR022637">
    <property type="entry name" value="DNA_polIII_beta_cen"/>
</dbReference>
<evidence type="ECO:0000256" key="10">
    <source>
        <dbReference type="PIRNR" id="PIRNR000804"/>
    </source>
</evidence>
<keyword evidence="4 10" id="KW-0963">Cytoplasm</keyword>
<dbReference type="GO" id="GO:0003887">
    <property type="term" value="F:DNA-directed DNA polymerase activity"/>
    <property type="evidence" value="ECO:0007669"/>
    <property type="project" value="UniProtKB-UniRule"/>
</dbReference>